<dbReference type="GO" id="GO:0000976">
    <property type="term" value="F:transcription cis-regulatory region binding"/>
    <property type="evidence" value="ECO:0007669"/>
    <property type="project" value="TreeGrafter"/>
</dbReference>
<reference evidence="6 7" key="1">
    <citation type="submission" date="2016-10" db="EMBL/GenBank/DDBJ databases">
        <authorList>
            <person name="de Groot N.N."/>
        </authorList>
    </citation>
    <scope>NUCLEOTIDE SEQUENCE [LARGE SCALE GENOMIC DNA]</scope>
    <source>
        <strain evidence="6 7">CPCC 100156</strain>
    </source>
</reference>
<dbReference type="SMART" id="SM00448">
    <property type="entry name" value="REC"/>
    <property type="match status" value="1"/>
</dbReference>
<organism evidence="6 7">
    <name type="scientific">Belnapia rosea</name>
    <dbReference type="NCBI Taxonomy" id="938405"/>
    <lineage>
        <taxon>Bacteria</taxon>
        <taxon>Pseudomonadati</taxon>
        <taxon>Pseudomonadota</taxon>
        <taxon>Alphaproteobacteria</taxon>
        <taxon>Acetobacterales</taxon>
        <taxon>Roseomonadaceae</taxon>
        <taxon>Belnapia</taxon>
    </lineage>
</organism>
<gene>
    <name evidence="6" type="ORF">SAMN04487779_1002233</name>
</gene>
<evidence type="ECO:0000313" key="7">
    <source>
        <dbReference type="Proteomes" id="UP000198925"/>
    </source>
</evidence>
<feature type="domain" description="Response regulatory" evidence="5">
    <location>
        <begin position="17"/>
        <end position="131"/>
    </location>
</feature>
<dbReference type="AlphaFoldDB" id="A0A1G6P2V8"/>
<dbReference type="InterPro" id="IPR039420">
    <property type="entry name" value="WalR-like"/>
</dbReference>
<dbReference type="InterPro" id="IPR001789">
    <property type="entry name" value="Sig_transdc_resp-reg_receiver"/>
</dbReference>
<dbReference type="Gene3D" id="3.40.50.2300">
    <property type="match status" value="1"/>
</dbReference>
<dbReference type="PROSITE" id="PS50110">
    <property type="entry name" value="RESPONSE_REGULATORY"/>
    <property type="match status" value="1"/>
</dbReference>
<accession>A0A1G6P2V8</accession>
<dbReference type="PANTHER" id="PTHR48111">
    <property type="entry name" value="REGULATOR OF RPOS"/>
    <property type="match status" value="1"/>
</dbReference>
<dbReference type="InterPro" id="IPR011006">
    <property type="entry name" value="CheY-like_superfamily"/>
</dbReference>
<dbReference type="Proteomes" id="UP000198925">
    <property type="component" value="Unassembled WGS sequence"/>
</dbReference>
<dbReference type="GO" id="GO:0032993">
    <property type="term" value="C:protein-DNA complex"/>
    <property type="evidence" value="ECO:0007669"/>
    <property type="project" value="TreeGrafter"/>
</dbReference>
<sequence>MDDGSSFGILAKLTGKRVLVVEDEALVSMLIEDQLLDAGASVVGPVGSVDDALRLIEQTTFDGGLNAAVLDINLNGMPVSPVADRLAALGVPFLFATGYGEDGERGVYAAAPVLEKPFDPDALVAAVKKLTAGR</sequence>
<evidence type="ECO:0000313" key="6">
    <source>
        <dbReference type="EMBL" id="SDC73934.1"/>
    </source>
</evidence>
<dbReference type="GO" id="GO:0000156">
    <property type="term" value="F:phosphorelay response regulator activity"/>
    <property type="evidence" value="ECO:0007669"/>
    <property type="project" value="TreeGrafter"/>
</dbReference>
<evidence type="ECO:0000256" key="3">
    <source>
        <dbReference type="ARBA" id="ARBA00023125"/>
    </source>
</evidence>
<protein>
    <submittedName>
        <fullName evidence="6">Response regulator receiver domain-containing protein</fullName>
    </submittedName>
</protein>
<keyword evidence="2" id="KW-0902">Two-component regulatory system</keyword>
<keyword evidence="1 4" id="KW-0597">Phosphoprotein</keyword>
<dbReference type="SUPFAM" id="SSF52172">
    <property type="entry name" value="CheY-like"/>
    <property type="match status" value="1"/>
</dbReference>
<dbReference type="EMBL" id="FMZX01000002">
    <property type="protein sequence ID" value="SDC73934.1"/>
    <property type="molecule type" value="Genomic_DNA"/>
</dbReference>
<proteinExistence type="predicted"/>
<feature type="modified residue" description="4-aspartylphosphate" evidence="4">
    <location>
        <position position="71"/>
    </location>
</feature>
<name>A0A1G6P2V8_9PROT</name>
<evidence type="ECO:0000256" key="1">
    <source>
        <dbReference type="ARBA" id="ARBA00022553"/>
    </source>
</evidence>
<dbReference type="PANTHER" id="PTHR48111:SF40">
    <property type="entry name" value="PHOSPHATE REGULON TRANSCRIPTIONAL REGULATORY PROTEIN PHOB"/>
    <property type="match status" value="1"/>
</dbReference>
<keyword evidence="3" id="KW-0238">DNA-binding</keyword>
<keyword evidence="7" id="KW-1185">Reference proteome</keyword>
<evidence type="ECO:0000259" key="5">
    <source>
        <dbReference type="PROSITE" id="PS50110"/>
    </source>
</evidence>
<dbReference type="RefSeq" id="WP_218127884.1">
    <property type="nucleotide sequence ID" value="NZ_FMZX01000002.1"/>
</dbReference>
<dbReference type="Pfam" id="PF00072">
    <property type="entry name" value="Response_reg"/>
    <property type="match status" value="1"/>
</dbReference>
<dbReference type="GO" id="GO:0005829">
    <property type="term" value="C:cytosol"/>
    <property type="evidence" value="ECO:0007669"/>
    <property type="project" value="TreeGrafter"/>
</dbReference>
<evidence type="ECO:0000256" key="2">
    <source>
        <dbReference type="ARBA" id="ARBA00023012"/>
    </source>
</evidence>
<evidence type="ECO:0000256" key="4">
    <source>
        <dbReference type="PROSITE-ProRule" id="PRU00169"/>
    </source>
</evidence>
<dbReference type="GO" id="GO:0006355">
    <property type="term" value="P:regulation of DNA-templated transcription"/>
    <property type="evidence" value="ECO:0007669"/>
    <property type="project" value="TreeGrafter"/>
</dbReference>